<proteinExistence type="predicted"/>
<accession>A0A6J5YEP9</accession>
<keyword evidence="3 6" id="KW-0812">Transmembrane</keyword>
<feature type="transmembrane region" description="Helical" evidence="6">
    <location>
        <begin position="98"/>
        <end position="123"/>
    </location>
</feature>
<feature type="transmembrane region" description="Helical" evidence="6">
    <location>
        <begin position="354"/>
        <end position="376"/>
    </location>
</feature>
<feature type="transmembrane region" description="Helical" evidence="6">
    <location>
        <begin position="435"/>
        <end position="456"/>
    </location>
</feature>
<comment type="subcellular location">
    <subcellularLocation>
        <location evidence="1">Membrane</location>
        <topology evidence="1">Multi-pass membrane protein</topology>
    </subcellularLocation>
</comment>
<evidence type="ECO:0000259" key="7">
    <source>
        <dbReference type="PROSITE" id="PS50850"/>
    </source>
</evidence>
<evidence type="ECO:0000313" key="8">
    <source>
        <dbReference type="EMBL" id="CAB4323925.1"/>
    </source>
</evidence>
<dbReference type="PANTHER" id="PTHR42718">
    <property type="entry name" value="MAJOR FACILITATOR SUPERFAMILY MULTIDRUG TRANSPORTER MFSC"/>
    <property type="match status" value="1"/>
</dbReference>
<keyword evidence="2" id="KW-0813">Transport</keyword>
<evidence type="ECO:0000256" key="2">
    <source>
        <dbReference type="ARBA" id="ARBA00022448"/>
    </source>
</evidence>
<feature type="transmembrane region" description="Helical" evidence="6">
    <location>
        <begin position="301"/>
        <end position="318"/>
    </location>
</feature>
<dbReference type="InterPro" id="IPR011701">
    <property type="entry name" value="MFS"/>
</dbReference>
<organism evidence="8">
    <name type="scientific">freshwater metagenome</name>
    <dbReference type="NCBI Taxonomy" id="449393"/>
    <lineage>
        <taxon>unclassified sequences</taxon>
        <taxon>metagenomes</taxon>
        <taxon>ecological metagenomes</taxon>
    </lineage>
</organism>
<name>A0A6J5YEP9_9ZZZZ</name>
<feature type="transmembrane region" description="Helical" evidence="6">
    <location>
        <begin position="330"/>
        <end position="348"/>
    </location>
</feature>
<dbReference type="EMBL" id="CAEMXZ010000085">
    <property type="protein sequence ID" value="CAB4323925.1"/>
    <property type="molecule type" value="Genomic_DNA"/>
</dbReference>
<dbReference type="Gene3D" id="1.20.1250.20">
    <property type="entry name" value="MFS general substrate transporter like domains"/>
    <property type="match status" value="2"/>
</dbReference>
<dbReference type="GO" id="GO:0022857">
    <property type="term" value="F:transmembrane transporter activity"/>
    <property type="evidence" value="ECO:0007669"/>
    <property type="project" value="InterPro"/>
</dbReference>
<feature type="domain" description="Major facilitator superfamily (MFS) profile" evidence="7">
    <location>
        <begin position="10"/>
        <end position="458"/>
    </location>
</feature>
<gene>
    <name evidence="8" type="ORF">UFOPK1392_01687</name>
</gene>
<evidence type="ECO:0000256" key="4">
    <source>
        <dbReference type="ARBA" id="ARBA00022989"/>
    </source>
</evidence>
<feature type="transmembrane region" description="Helical" evidence="6">
    <location>
        <begin position="75"/>
        <end position="92"/>
    </location>
</feature>
<dbReference type="Pfam" id="PF07690">
    <property type="entry name" value="MFS_1"/>
    <property type="match status" value="1"/>
</dbReference>
<evidence type="ECO:0000256" key="6">
    <source>
        <dbReference type="SAM" id="Phobius"/>
    </source>
</evidence>
<protein>
    <submittedName>
        <fullName evidence="8">Unannotated protein</fullName>
    </submittedName>
</protein>
<keyword evidence="5 6" id="KW-0472">Membrane</keyword>
<feature type="transmembrane region" description="Helical" evidence="6">
    <location>
        <begin position="229"/>
        <end position="248"/>
    </location>
</feature>
<feature type="transmembrane region" description="Helical" evidence="6">
    <location>
        <begin position="47"/>
        <end position="68"/>
    </location>
</feature>
<dbReference type="InterPro" id="IPR020846">
    <property type="entry name" value="MFS_dom"/>
</dbReference>
<dbReference type="PROSITE" id="PS50850">
    <property type="entry name" value="MFS"/>
    <property type="match status" value="1"/>
</dbReference>
<dbReference type="PANTHER" id="PTHR42718:SF9">
    <property type="entry name" value="MAJOR FACILITATOR SUPERFAMILY MULTIDRUG TRANSPORTER MFSC"/>
    <property type="match status" value="1"/>
</dbReference>
<evidence type="ECO:0000256" key="3">
    <source>
        <dbReference type="ARBA" id="ARBA00022692"/>
    </source>
</evidence>
<dbReference type="AlphaFoldDB" id="A0A6J5YEP9"/>
<dbReference type="GO" id="GO:0016020">
    <property type="term" value="C:membrane"/>
    <property type="evidence" value="ECO:0007669"/>
    <property type="project" value="UniProtKB-SubCell"/>
</dbReference>
<feature type="transmembrane region" description="Helical" evidence="6">
    <location>
        <begin position="197"/>
        <end position="217"/>
    </location>
</feature>
<evidence type="ECO:0000256" key="1">
    <source>
        <dbReference type="ARBA" id="ARBA00004141"/>
    </source>
</evidence>
<dbReference type="SUPFAM" id="SSF103473">
    <property type="entry name" value="MFS general substrate transporter"/>
    <property type="match status" value="1"/>
</dbReference>
<feature type="transmembrane region" description="Helical" evidence="6">
    <location>
        <begin position="269"/>
        <end position="289"/>
    </location>
</feature>
<reference evidence="8" key="1">
    <citation type="submission" date="2020-05" db="EMBL/GenBank/DDBJ databases">
        <authorList>
            <person name="Chiriac C."/>
            <person name="Salcher M."/>
            <person name="Ghai R."/>
            <person name="Kavagutti S V."/>
        </authorList>
    </citation>
    <scope>NUCLEOTIDE SEQUENCE</scope>
</reference>
<feature type="transmembrane region" description="Helical" evidence="6">
    <location>
        <begin position="163"/>
        <end position="185"/>
    </location>
</feature>
<feature type="transmembrane region" description="Helical" evidence="6">
    <location>
        <begin position="135"/>
        <end position="157"/>
    </location>
</feature>
<dbReference type="InterPro" id="IPR036259">
    <property type="entry name" value="MFS_trans_sf"/>
</dbReference>
<sequence length="466" mass="48149">MNESRVAKVRALTAFIAISAGLVSFTSLEFMLEAIQSDFSMSSDATMFVSTVASGACLIVVFLVGVVADRFGDRRVLVVAGSVFCTGAVIVASSPNPIVLLLGLAVGGVGSISMAIVGLSVLNSTFPGRRERAKAFGLFALAAPVVAIIAPMVSSAIVPTAGWRYVTAVWFLIGLVTVVLSRRVLSAPAEGGVRAEFVSPTLAGLALSAIALGFSFANINSQTHLHRERVVISAGVAVAALIALVIAMRLLRRPTLDLRSLRARGSVPVFAAVFIVNGVNLFFFTYLLLQFRYHLTSFDTALLLILPQATAACGALLGGRFSARWGTARVATVALVAAAVASLGAFFVSADSRVIVPILVLAVAGVPIAAAVGPITHSFMDLSPEDGTAATSSVRNSGANLGVAIAGLISGSIIFDRLDASSARTAEVYGQQAAAFHLAGVMCAVAYGTAAGLMVVHARRRRVTLS</sequence>
<feature type="transmembrane region" description="Helical" evidence="6">
    <location>
        <begin position="397"/>
        <end position="415"/>
    </location>
</feature>
<keyword evidence="4 6" id="KW-1133">Transmembrane helix</keyword>
<evidence type="ECO:0000256" key="5">
    <source>
        <dbReference type="ARBA" id="ARBA00023136"/>
    </source>
</evidence>
<feature type="transmembrane region" description="Helical" evidence="6">
    <location>
        <begin position="12"/>
        <end position="35"/>
    </location>
</feature>